<dbReference type="Pfam" id="PF21047">
    <property type="entry name" value="HEAT_Maestro"/>
    <property type="match status" value="1"/>
</dbReference>
<dbReference type="InterPro" id="IPR048465">
    <property type="entry name" value="Maestro-like_HEAT"/>
</dbReference>
<dbReference type="OrthoDB" id="9421177at2759"/>
<feature type="domain" description="Maestro/Maestro-like HEAT-repeats" evidence="3">
    <location>
        <begin position="528"/>
        <end position="724"/>
    </location>
</feature>
<dbReference type="Pfam" id="PF23227">
    <property type="entry name" value="HEAT_MROH2B_C"/>
    <property type="match status" value="1"/>
</dbReference>
<name>A0A7L4HBQ0_PODST</name>
<dbReference type="Proteomes" id="UP000584326">
    <property type="component" value="Unassembled WGS sequence"/>
</dbReference>
<feature type="domain" description="Maestro-like HEAT-repeats" evidence="2">
    <location>
        <begin position="86"/>
        <end position="326"/>
    </location>
</feature>
<sequence>SRVRLLLQEKKSSLLHTCFGRIFHLPPQEDTQGSKAALYSKTLAVMDSMLQVLILSAGTLGTMALQNILQLLLPFTSSHPAVVQRRAMARIARLTSFIADYPLQVCSYFAQTIPLRKQCFETHQFAMLGMLVGHLTLCCTCKDKETSQEAAEALCHLHTFFLRSKRSYRSLWLPNTGQLQLEEDWQARQSWHLSQTVYAKKMFLIFMKYLQPSHRVDIILMAIKSFRQPSTYSISVAAKMVTTLLANPAFPTGQVLKIVQAIYRILPFVTSEAALSSLDRALLMLTEKNLSEVVTSLLQCSPTCTNVTMIMWRVMLSKPQISEKVLQELLSLTMNLSLYKTSASTKGNPRMLSLAAGKMMSEILLQCICLEQVKAIFPKLFLALLFQVSFTTELMLQEVHIFWRKHQQDLLTPIRSAVLSMQVLLCNMGFEQEARAIEVEGGWDALLSAQTHLTGVCIVARKVVTIPTSLLSTIFCHVAELLSVEDPTLEMIAMVFLIEMLGCIKLKEELNRVLEIFPMYLQSQCLGMPSLVLRGILKLTKRPDMAKKTLVLLPDVMEQLQSADSDTTITALSVLTTMLQLLEGKALILTTLALVDKLQPLFNNESNTVRELSIHLFQDVIELVAGIKKRRMEEELWDSLVPLLFHLHDQDENVVKASQEALCTAGQFLKWQKLAELTETAQAWSICERLLARKRNRAKLYLYQSRLYLQSPQEHLRLEAVRFI</sequence>
<feature type="non-terminal residue" evidence="4">
    <location>
        <position position="724"/>
    </location>
</feature>
<comment type="caution">
    <text evidence="4">The sequence shown here is derived from an EMBL/GenBank/DDBJ whole genome shotgun (WGS) entry which is preliminary data.</text>
</comment>
<dbReference type="InterPro" id="IPR045206">
    <property type="entry name" value="Maestro_heat-like_prot"/>
</dbReference>
<dbReference type="EMBL" id="VZTK01028689">
    <property type="protein sequence ID" value="NXX22755.1"/>
    <property type="molecule type" value="Genomic_DNA"/>
</dbReference>
<reference evidence="4 5" key="1">
    <citation type="submission" date="2020-02" db="EMBL/GenBank/DDBJ databases">
        <title>Bird 10,000 Genomes (B10K) Project - Family phase.</title>
        <authorList>
            <person name="Zhang G."/>
        </authorList>
    </citation>
    <scope>NUCLEOTIDE SEQUENCE [LARGE SCALE GENOMIC DNA]</scope>
    <source>
        <strain evidence="4">B10K-DU-001-40</strain>
        <tissue evidence="4">Muscle</tissue>
    </source>
</reference>
<dbReference type="PANTHER" id="PTHR23120">
    <property type="entry name" value="MAESTRO-RELATED HEAT DOMAIN-CONTAINING"/>
    <property type="match status" value="1"/>
</dbReference>
<dbReference type="PANTHER" id="PTHR23120:SF42">
    <property type="entry name" value="MAESTRO HEAT-LIKE REPEAT FAMILY MEMBER 3"/>
    <property type="match status" value="1"/>
</dbReference>
<protein>
    <submittedName>
        <fullName evidence="4">MROH7 protein</fullName>
    </submittedName>
</protein>
<dbReference type="SUPFAM" id="SSF48371">
    <property type="entry name" value="ARM repeat"/>
    <property type="match status" value="1"/>
</dbReference>
<feature type="non-terminal residue" evidence="4">
    <location>
        <position position="1"/>
    </location>
</feature>
<accession>A0A7L4HBQ0</accession>
<evidence type="ECO:0000259" key="3">
    <source>
        <dbReference type="Pfam" id="PF23227"/>
    </source>
</evidence>
<evidence type="ECO:0000259" key="2">
    <source>
        <dbReference type="Pfam" id="PF21047"/>
    </source>
</evidence>
<dbReference type="GO" id="GO:0005737">
    <property type="term" value="C:cytoplasm"/>
    <property type="evidence" value="ECO:0007669"/>
    <property type="project" value="TreeGrafter"/>
</dbReference>
<dbReference type="InterPro" id="IPR016024">
    <property type="entry name" value="ARM-type_fold"/>
</dbReference>
<proteinExistence type="predicted"/>
<evidence type="ECO:0000256" key="1">
    <source>
        <dbReference type="ARBA" id="ARBA00022737"/>
    </source>
</evidence>
<evidence type="ECO:0000313" key="4">
    <source>
        <dbReference type="EMBL" id="NXX22755.1"/>
    </source>
</evidence>
<gene>
    <name evidence="4" type="primary">Mroh7</name>
    <name evidence="4" type="ORF">PODSTR_R08836</name>
</gene>
<dbReference type="Gene3D" id="1.25.10.10">
    <property type="entry name" value="Leucine-rich Repeat Variant"/>
    <property type="match status" value="1"/>
</dbReference>
<dbReference type="AlphaFoldDB" id="A0A7L4HBQ0"/>
<dbReference type="InterPro" id="IPR055406">
    <property type="entry name" value="HEAT_Maestro"/>
</dbReference>
<keyword evidence="1" id="KW-0677">Repeat</keyword>
<dbReference type="InterPro" id="IPR011989">
    <property type="entry name" value="ARM-like"/>
</dbReference>
<organism evidence="4 5">
    <name type="scientific">Podargus strigoides</name>
    <name type="common">Tawny frogmouth</name>
    <name type="synonym">Caprimulgus strigoides</name>
    <dbReference type="NCBI Taxonomy" id="8905"/>
    <lineage>
        <taxon>Eukaryota</taxon>
        <taxon>Metazoa</taxon>
        <taxon>Chordata</taxon>
        <taxon>Craniata</taxon>
        <taxon>Vertebrata</taxon>
        <taxon>Euteleostomi</taxon>
        <taxon>Archelosauria</taxon>
        <taxon>Archosauria</taxon>
        <taxon>Dinosauria</taxon>
        <taxon>Saurischia</taxon>
        <taxon>Theropoda</taxon>
        <taxon>Coelurosauria</taxon>
        <taxon>Aves</taxon>
        <taxon>Neognathae</taxon>
        <taxon>Neoaves</taxon>
        <taxon>Strisores</taxon>
        <taxon>Caprimulgiformes</taxon>
        <taxon>Podargidae</taxon>
        <taxon>Podargus</taxon>
    </lineage>
</organism>
<evidence type="ECO:0000313" key="5">
    <source>
        <dbReference type="Proteomes" id="UP000584326"/>
    </source>
</evidence>
<keyword evidence="5" id="KW-1185">Reference proteome</keyword>